<dbReference type="EMBL" id="AUZY01007382">
    <property type="protein sequence ID" value="EQD50054.1"/>
    <property type="molecule type" value="Genomic_DNA"/>
</dbReference>
<evidence type="ECO:0000259" key="1">
    <source>
        <dbReference type="Pfam" id="PF02036"/>
    </source>
</evidence>
<dbReference type="AlphaFoldDB" id="T1BAM8"/>
<dbReference type="InterPro" id="IPR036527">
    <property type="entry name" value="SCP2_sterol-bd_dom_sf"/>
</dbReference>
<protein>
    <submittedName>
        <fullName evidence="2">Sterol-binding domain protein</fullName>
    </submittedName>
</protein>
<reference evidence="2" key="2">
    <citation type="journal article" date="2014" name="ISME J.">
        <title>Microbial stratification in low pH oxic and suboxic macroscopic growths along an acid mine drainage.</title>
        <authorList>
            <person name="Mendez-Garcia C."/>
            <person name="Mesa V."/>
            <person name="Sprenger R.R."/>
            <person name="Richter M."/>
            <person name="Diez M.S."/>
            <person name="Solano J."/>
            <person name="Bargiela R."/>
            <person name="Golyshina O.V."/>
            <person name="Manteca A."/>
            <person name="Ramos J.L."/>
            <person name="Gallego J.R."/>
            <person name="Llorente I."/>
            <person name="Martins Dos Santos V.A."/>
            <person name="Jensen O.N."/>
            <person name="Pelaez A.I."/>
            <person name="Sanchez J."/>
            <person name="Ferrer M."/>
        </authorList>
    </citation>
    <scope>NUCLEOTIDE SEQUENCE</scope>
</reference>
<dbReference type="Pfam" id="PF02036">
    <property type="entry name" value="SCP2"/>
    <property type="match status" value="1"/>
</dbReference>
<organism evidence="2">
    <name type="scientific">mine drainage metagenome</name>
    <dbReference type="NCBI Taxonomy" id="410659"/>
    <lineage>
        <taxon>unclassified sequences</taxon>
        <taxon>metagenomes</taxon>
        <taxon>ecological metagenomes</taxon>
    </lineage>
</organism>
<evidence type="ECO:0000313" key="2">
    <source>
        <dbReference type="EMBL" id="EQD50054.1"/>
    </source>
</evidence>
<proteinExistence type="predicted"/>
<feature type="domain" description="SCP2" evidence="1">
    <location>
        <begin position="25"/>
        <end position="127"/>
    </location>
</feature>
<dbReference type="InterPro" id="IPR003033">
    <property type="entry name" value="SCP2_sterol-bd_dom"/>
</dbReference>
<dbReference type="Gene3D" id="3.30.1050.10">
    <property type="entry name" value="SCP2 sterol-binding domain"/>
    <property type="match status" value="1"/>
</dbReference>
<accession>T1BAM8</accession>
<comment type="caution">
    <text evidence="2">The sequence shown here is derived from an EMBL/GenBank/DDBJ whole genome shotgun (WGS) entry which is preliminary data.</text>
</comment>
<sequence>MGRPGVPQPVRFPSAEWAEAFRAAVNRNEAYRDAARAWEGDIVFRVRPAEPSAPAPGIYLALAHGECSAATFHADTGEIASEFVYEGSPENWARLLRGEIDPVKAILDGTFRIRGNLAKAMRFTRAAKELVETAARVPAEI</sequence>
<dbReference type="SUPFAM" id="SSF55718">
    <property type="entry name" value="SCP-like"/>
    <property type="match status" value="1"/>
</dbReference>
<gene>
    <name evidence="2" type="ORF">B1B_11371</name>
</gene>
<reference evidence="2" key="1">
    <citation type="submission" date="2013-08" db="EMBL/GenBank/DDBJ databases">
        <authorList>
            <person name="Mendez C."/>
            <person name="Richter M."/>
            <person name="Ferrer M."/>
            <person name="Sanchez J."/>
        </authorList>
    </citation>
    <scope>NUCLEOTIDE SEQUENCE</scope>
</reference>
<name>T1BAM8_9ZZZZ</name>